<dbReference type="EMBL" id="MN739540">
    <property type="protein sequence ID" value="QHT12046.1"/>
    <property type="molecule type" value="Genomic_DNA"/>
</dbReference>
<sequence length="44" mass="5447">MFVLYIHVKNKKDKKVENDNKIEIKVSKIKKKTINPEKKNYVWW</sequence>
<name>A0A6C0D4T5_9ZZZZ</name>
<organism evidence="1">
    <name type="scientific">viral metagenome</name>
    <dbReference type="NCBI Taxonomy" id="1070528"/>
    <lineage>
        <taxon>unclassified sequences</taxon>
        <taxon>metagenomes</taxon>
        <taxon>organismal metagenomes</taxon>
    </lineage>
</organism>
<accession>A0A6C0D4T5</accession>
<proteinExistence type="predicted"/>
<protein>
    <submittedName>
        <fullName evidence="1">Uncharacterized protein</fullName>
    </submittedName>
</protein>
<evidence type="ECO:0000313" key="1">
    <source>
        <dbReference type="EMBL" id="QHT12046.1"/>
    </source>
</evidence>
<reference evidence="1" key="1">
    <citation type="journal article" date="2020" name="Nature">
        <title>Giant virus diversity and host interactions through global metagenomics.</title>
        <authorList>
            <person name="Schulz F."/>
            <person name="Roux S."/>
            <person name="Paez-Espino D."/>
            <person name="Jungbluth S."/>
            <person name="Walsh D.A."/>
            <person name="Denef V.J."/>
            <person name="McMahon K.D."/>
            <person name="Konstantinidis K.T."/>
            <person name="Eloe-Fadrosh E.A."/>
            <person name="Kyrpides N.C."/>
            <person name="Woyke T."/>
        </authorList>
    </citation>
    <scope>NUCLEOTIDE SEQUENCE</scope>
    <source>
        <strain evidence="1">GVMAG-M-3300023174-124</strain>
    </source>
</reference>
<dbReference type="AlphaFoldDB" id="A0A6C0D4T5"/>